<proteinExistence type="inferred from homology"/>
<keyword evidence="5" id="KW-1185">Reference proteome</keyword>
<dbReference type="InterPro" id="IPR009078">
    <property type="entry name" value="Ferritin-like_SF"/>
</dbReference>
<dbReference type="PROSITE" id="PS00819">
    <property type="entry name" value="DPS_2"/>
    <property type="match status" value="1"/>
</dbReference>
<accession>A0ABV8B8G1</accession>
<evidence type="ECO:0000313" key="5">
    <source>
        <dbReference type="Proteomes" id="UP001595752"/>
    </source>
</evidence>
<dbReference type="Gene3D" id="1.20.1260.10">
    <property type="match status" value="1"/>
</dbReference>
<dbReference type="RefSeq" id="WP_377918034.1">
    <property type="nucleotide sequence ID" value="NZ_JBHRZT010000072.1"/>
</dbReference>
<dbReference type="InterPro" id="IPR012347">
    <property type="entry name" value="Ferritin-like"/>
</dbReference>
<dbReference type="InterPro" id="IPR008331">
    <property type="entry name" value="Ferritin_DPS_dom"/>
</dbReference>
<dbReference type="PANTHER" id="PTHR42932:SF1">
    <property type="entry name" value="GENERAL STRESS PROTEIN 20U"/>
    <property type="match status" value="1"/>
</dbReference>
<protein>
    <submittedName>
        <fullName evidence="4">Dps family protein</fullName>
    </submittedName>
</protein>
<comment type="similarity">
    <text evidence="1 2">Belongs to the Dps family.</text>
</comment>
<dbReference type="SUPFAM" id="SSF47240">
    <property type="entry name" value="Ferritin-like"/>
    <property type="match status" value="1"/>
</dbReference>
<comment type="caution">
    <text evidence="4">The sequence shown here is derived from an EMBL/GenBank/DDBJ whole genome shotgun (WGS) entry which is preliminary data.</text>
</comment>
<dbReference type="InterPro" id="IPR002177">
    <property type="entry name" value="DPS_DNA-bd"/>
</dbReference>
<organism evidence="4 5">
    <name type="scientific">Bacillus songklensis</name>
    <dbReference type="NCBI Taxonomy" id="1069116"/>
    <lineage>
        <taxon>Bacteria</taxon>
        <taxon>Bacillati</taxon>
        <taxon>Bacillota</taxon>
        <taxon>Bacilli</taxon>
        <taxon>Bacillales</taxon>
        <taxon>Bacillaceae</taxon>
        <taxon>Bacillus</taxon>
    </lineage>
</organism>
<evidence type="ECO:0000256" key="2">
    <source>
        <dbReference type="RuleBase" id="RU003875"/>
    </source>
</evidence>
<gene>
    <name evidence="4" type="ORF">ACFOU2_20025</name>
</gene>
<evidence type="ECO:0000259" key="3">
    <source>
        <dbReference type="Pfam" id="PF00210"/>
    </source>
</evidence>
<evidence type="ECO:0000256" key="1">
    <source>
        <dbReference type="ARBA" id="ARBA00009497"/>
    </source>
</evidence>
<name>A0ABV8B8G1_9BACI</name>
<dbReference type="PRINTS" id="PR01346">
    <property type="entry name" value="HELNAPAPROT"/>
</dbReference>
<reference evidence="5" key="1">
    <citation type="journal article" date="2019" name="Int. J. Syst. Evol. Microbiol.">
        <title>The Global Catalogue of Microorganisms (GCM) 10K type strain sequencing project: providing services to taxonomists for standard genome sequencing and annotation.</title>
        <authorList>
            <consortium name="The Broad Institute Genomics Platform"/>
            <consortium name="The Broad Institute Genome Sequencing Center for Infectious Disease"/>
            <person name="Wu L."/>
            <person name="Ma J."/>
        </authorList>
    </citation>
    <scope>NUCLEOTIDE SEQUENCE [LARGE SCALE GENOMIC DNA]</scope>
    <source>
        <strain evidence="5">CCUG 61889</strain>
    </source>
</reference>
<dbReference type="Proteomes" id="UP001595752">
    <property type="component" value="Unassembled WGS sequence"/>
</dbReference>
<dbReference type="PIRSF" id="PIRSF005900">
    <property type="entry name" value="Dps"/>
    <property type="match status" value="1"/>
</dbReference>
<dbReference type="CDD" id="cd01043">
    <property type="entry name" value="DPS"/>
    <property type="match status" value="1"/>
</dbReference>
<dbReference type="InterPro" id="IPR023188">
    <property type="entry name" value="DPS_DNA-bd_CS"/>
</dbReference>
<dbReference type="Pfam" id="PF00210">
    <property type="entry name" value="Ferritin"/>
    <property type="match status" value="1"/>
</dbReference>
<evidence type="ECO:0000313" key="4">
    <source>
        <dbReference type="EMBL" id="MFC3885634.1"/>
    </source>
</evidence>
<sequence>MSRELRAALTGLDPQYAKRLTDALNIYLANLHVVSAKLRNFHWNVVGVDFIDFHEKLQELYEEVALEIDRIAERIKMLGFFPLASMHEFVRYATLEEAPSCPYNTSTIAYAVVNDFAATARYLREVDKFVRETTDEFTINLFGDALGFLEKHVWFFTAYLERMDCSDSQKR</sequence>
<dbReference type="PANTHER" id="PTHR42932">
    <property type="entry name" value="GENERAL STRESS PROTEIN 20U"/>
    <property type="match status" value="1"/>
</dbReference>
<dbReference type="EMBL" id="JBHRZT010000072">
    <property type="protein sequence ID" value="MFC3885634.1"/>
    <property type="molecule type" value="Genomic_DNA"/>
</dbReference>
<feature type="domain" description="Ferritin/DPS" evidence="3">
    <location>
        <begin position="22"/>
        <end position="164"/>
    </location>
</feature>